<comment type="subcellular location">
    <subcellularLocation>
        <location evidence="1 9">Cell inner membrane</location>
        <topology evidence="1 9">Single-pass membrane protein</topology>
    </subcellularLocation>
</comment>
<protein>
    <recommendedName>
        <fullName evidence="9">Membrane fusion protein (MFP) family protein</fullName>
    </recommendedName>
</protein>
<proteinExistence type="inferred from homology"/>
<evidence type="ECO:0000259" key="11">
    <source>
        <dbReference type="Pfam" id="PF25994"/>
    </source>
</evidence>
<evidence type="ECO:0000259" key="12">
    <source>
        <dbReference type="Pfam" id="PF26002"/>
    </source>
</evidence>
<dbReference type="PANTHER" id="PTHR30386">
    <property type="entry name" value="MEMBRANE FUSION SUBUNIT OF EMRAB-TOLC MULTIDRUG EFFLUX PUMP"/>
    <property type="match status" value="1"/>
</dbReference>
<dbReference type="InterPro" id="IPR058781">
    <property type="entry name" value="HH_AprE-like"/>
</dbReference>
<dbReference type="NCBIfam" id="TIGR01843">
    <property type="entry name" value="type_I_hlyD"/>
    <property type="match status" value="1"/>
</dbReference>
<evidence type="ECO:0000313" key="13">
    <source>
        <dbReference type="EMBL" id="GGC99905.1"/>
    </source>
</evidence>
<dbReference type="EMBL" id="BMED01000008">
    <property type="protein sequence ID" value="GGC99905.1"/>
    <property type="molecule type" value="Genomic_DNA"/>
</dbReference>
<sequence length="452" mass="50169">MESTNKPPVNKAAEDLTVVEFLPDADEIERRPLPRLARITLLVLVAGLFTFIIFASFAKIDKVVVARGKLVTPSSNIIVQPLETSIIQTINVQVGQVVKKGQVLAVLDATFAGADQAELKSRLSSLETQSKNLEAELGGAKNPNTPAANADTQLQARLSLERQANYQAQLTRLEETVARLRASLETNRKDQQLLESRVQYLREMEAMQEKLVEQQYGARANYLAAQDKRLEVEREMLNTKNRENEIKRELAGSTAEKAAFEKSWRQKAMEDLLSTTRDRNSVTEQLQKADRRNKLITLVAPSDAVVLDIAKLSLGSIIKEAEPLFTLVPVGTELEAEVQIDSVDVGYIKLHDKVHVKLDAFPFQQHGTLSAEVRTISEDAFKRDAGNLGQGLDAYYVSRLGIGKVGLKKMTEKARLLPGMTLSAEIVVGKRSVMSYLLWPLTKALDEGLREP</sequence>
<dbReference type="RefSeq" id="WP_188569298.1">
    <property type="nucleotide sequence ID" value="NZ_BMED01000008.1"/>
</dbReference>
<reference evidence="13" key="2">
    <citation type="submission" date="2020-09" db="EMBL/GenBank/DDBJ databases">
        <authorList>
            <person name="Sun Q."/>
            <person name="Zhou Y."/>
        </authorList>
    </citation>
    <scope>NUCLEOTIDE SEQUENCE</scope>
    <source>
        <strain evidence="13">CGMCC 1.10998</strain>
    </source>
</reference>
<evidence type="ECO:0000256" key="8">
    <source>
        <dbReference type="ARBA" id="ARBA00023136"/>
    </source>
</evidence>
<keyword evidence="4 9" id="KW-1003">Cell membrane</keyword>
<evidence type="ECO:0000256" key="5">
    <source>
        <dbReference type="ARBA" id="ARBA00022519"/>
    </source>
</evidence>
<name>A0A916V276_9BURK</name>
<feature type="transmembrane region" description="Helical" evidence="9">
    <location>
        <begin position="39"/>
        <end position="58"/>
    </location>
</feature>
<dbReference type="Gene3D" id="2.40.50.100">
    <property type="match status" value="1"/>
</dbReference>
<feature type="coiled-coil region" evidence="10">
    <location>
        <begin position="163"/>
        <end position="190"/>
    </location>
</feature>
<dbReference type="AlphaFoldDB" id="A0A916V276"/>
<evidence type="ECO:0000256" key="6">
    <source>
        <dbReference type="ARBA" id="ARBA00022692"/>
    </source>
</evidence>
<evidence type="ECO:0000256" key="9">
    <source>
        <dbReference type="RuleBase" id="RU365093"/>
    </source>
</evidence>
<dbReference type="Pfam" id="PF25994">
    <property type="entry name" value="HH_AprE"/>
    <property type="match status" value="1"/>
</dbReference>
<evidence type="ECO:0000256" key="7">
    <source>
        <dbReference type="ARBA" id="ARBA00022989"/>
    </source>
</evidence>
<dbReference type="InterPro" id="IPR010129">
    <property type="entry name" value="T1SS_HlyD"/>
</dbReference>
<reference evidence="13" key="1">
    <citation type="journal article" date="2014" name="Int. J. Syst. Evol. Microbiol.">
        <title>Complete genome sequence of Corynebacterium casei LMG S-19264T (=DSM 44701T), isolated from a smear-ripened cheese.</title>
        <authorList>
            <consortium name="US DOE Joint Genome Institute (JGI-PGF)"/>
            <person name="Walter F."/>
            <person name="Albersmeier A."/>
            <person name="Kalinowski J."/>
            <person name="Ruckert C."/>
        </authorList>
    </citation>
    <scope>NUCLEOTIDE SEQUENCE</scope>
    <source>
        <strain evidence="13">CGMCC 1.10998</strain>
    </source>
</reference>
<evidence type="ECO:0000256" key="4">
    <source>
        <dbReference type="ARBA" id="ARBA00022475"/>
    </source>
</evidence>
<keyword evidence="14" id="KW-1185">Reference proteome</keyword>
<organism evidence="13 14">
    <name type="scientific">Undibacterium terreum</name>
    <dbReference type="NCBI Taxonomy" id="1224302"/>
    <lineage>
        <taxon>Bacteria</taxon>
        <taxon>Pseudomonadati</taxon>
        <taxon>Pseudomonadota</taxon>
        <taxon>Betaproteobacteria</taxon>
        <taxon>Burkholderiales</taxon>
        <taxon>Oxalobacteraceae</taxon>
        <taxon>Undibacterium</taxon>
    </lineage>
</organism>
<evidence type="ECO:0000256" key="2">
    <source>
        <dbReference type="ARBA" id="ARBA00009477"/>
    </source>
</evidence>
<dbReference type="InterPro" id="IPR058982">
    <property type="entry name" value="Beta-barrel_AprE"/>
</dbReference>
<comment type="caution">
    <text evidence="13">The sequence shown here is derived from an EMBL/GenBank/DDBJ whole genome shotgun (WGS) entry which is preliminary data.</text>
</comment>
<comment type="similarity">
    <text evidence="2 9">Belongs to the membrane fusion protein (MFP) (TC 8.A.1) family.</text>
</comment>
<evidence type="ECO:0000256" key="1">
    <source>
        <dbReference type="ARBA" id="ARBA00004377"/>
    </source>
</evidence>
<gene>
    <name evidence="13" type="ORF">GCM10011396_54290</name>
</gene>
<keyword evidence="10" id="KW-0175">Coiled coil</keyword>
<feature type="domain" description="AprE-like beta-barrel" evidence="12">
    <location>
        <begin position="334"/>
        <end position="428"/>
    </location>
</feature>
<dbReference type="Pfam" id="PF26002">
    <property type="entry name" value="Beta-barrel_AprE"/>
    <property type="match status" value="1"/>
</dbReference>
<keyword evidence="3 9" id="KW-0813">Transport</keyword>
<dbReference type="GO" id="GO:0015031">
    <property type="term" value="P:protein transport"/>
    <property type="evidence" value="ECO:0007669"/>
    <property type="project" value="InterPro"/>
</dbReference>
<evidence type="ECO:0000256" key="10">
    <source>
        <dbReference type="SAM" id="Coils"/>
    </source>
</evidence>
<keyword evidence="6 9" id="KW-0812">Transmembrane</keyword>
<evidence type="ECO:0000256" key="3">
    <source>
        <dbReference type="ARBA" id="ARBA00022448"/>
    </source>
</evidence>
<keyword evidence="8 9" id="KW-0472">Membrane</keyword>
<dbReference type="PRINTS" id="PR01490">
    <property type="entry name" value="RTXTOXIND"/>
</dbReference>
<dbReference type="GO" id="GO:0005886">
    <property type="term" value="C:plasma membrane"/>
    <property type="evidence" value="ECO:0007669"/>
    <property type="project" value="UniProtKB-SubCell"/>
</dbReference>
<dbReference type="InterPro" id="IPR050739">
    <property type="entry name" value="MFP"/>
</dbReference>
<evidence type="ECO:0000313" key="14">
    <source>
        <dbReference type="Proteomes" id="UP000637423"/>
    </source>
</evidence>
<keyword evidence="5 9" id="KW-0997">Cell inner membrane</keyword>
<accession>A0A916V276</accession>
<keyword evidence="7 9" id="KW-1133">Transmembrane helix</keyword>
<dbReference type="PANTHER" id="PTHR30386:SF26">
    <property type="entry name" value="TRANSPORT PROTEIN COMB"/>
    <property type="match status" value="1"/>
</dbReference>
<dbReference type="Gene3D" id="2.40.30.170">
    <property type="match status" value="1"/>
</dbReference>
<dbReference type="Proteomes" id="UP000637423">
    <property type="component" value="Unassembled WGS sequence"/>
</dbReference>
<feature type="domain" description="AprE-like long alpha-helical hairpin" evidence="11">
    <location>
        <begin position="113"/>
        <end position="290"/>
    </location>
</feature>